<feature type="region of interest" description="Disordered" evidence="1">
    <location>
        <begin position="46"/>
        <end position="65"/>
    </location>
</feature>
<feature type="region of interest" description="Disordered" evidence="1">
    <location>
        <begin position="1"/>
        <end position="38"/>
    </location>
</feature>
<dbReference type="EMBL" id="JBFOLJ010000010">
    <property type="protein sequence ID" value="KAL2501417.1"/>
    <property type="molecule type" value="Genomic_DNA"/>
</dbReference>
<dbReference type="Proteomes" id="UP001604277">
    <property type="component" value="Unassembled WGS sequence"/>
</dbReference>
<evidence type="ECO:0000313" key="3">
    <source>
        <dbReference type="Proteomes" id="UP001604277"/>
    </source>
</evidence>
<gene>
    <name evidence="2" type="ORF">Fot_35265</name>
</gene>
<name>A0ABD1SL12_9LAMI</name>
<evidence type="ECO:0000313" key="2">
    <source>
        <dbReference type="EMBL" id="KAL2501417.1"/>
    </source>
</evidence>
<accession>A0ABD1SL12</accession>
<sequence>MSDLDGPHGSGDSEGPSSQPQEKHTMCQFMPTPGVNMKRLRERPATSSLPIVGEHDKGKAGVGDVRTEEIDISPMVEELQRFNADEAATTRADKSEACGDGFQLGLGTNKRWFSGRNDLESGAEVKRKEGGKEGGSAGQFFSVHGAVLR</sequence>
<reference evidence="3" key="1">
    <citation type="submission" date="2024-07" db="EMBL/GenBank/DDBJ databases">
        <title>Two chromosome-level genome assemblies of Korean endemic species Abeliophyllum distichum and Forsythia ovata (Oleaceae).</title>
        <authorList>
            <person name="Jang H."/>
        </authorList>
    </citation>
    <scope>NUCLEOTIDE SEQUENCE [LARGE SCALE GENOMIC DNA]</scope>
</reference>
<feature type="compositionally biased region" description="Basic and acidic residues" evidence="1">
    <location>
        <begin position="53"/>
        <end position="65"/>
    </location>
</feature>
<evidence type="ECO:0000256" key="1">
    <source>
        <dbReference type="SAM" id="MobiDB-lite"/>
    </source>
</evidence>
<protein>
    <submittedName>
        <fullName evidence="2">Uncharacterized protein</fullName>
    </submittedName>
</protein>
<organism evidence="2 3">
    <name type="scientific">Forsythia ovata</name>
    <dbReference type="NCBI Taxonomy" id="205694"/>
    <lineage>
        <taxon>Eukaryota</taxon>
        <taxon>Viridiplantae</taxon>
        <taxon>Streptophyta</taxon>
        <taxon>Embryophyta</taxon>
        <taxon>Tracheophyta</taxon>
        <taxon>Spermatophyta</taxon>
        <taxon>Magnoliopsida</taxon>
        <taxon>eudicotyledons</taxon>
        <taxon>Gunneridae</taxon>
        <taxon>Pentapetalae</taxon>
        <taxon>asterids</taxon>
        <taxon>lamiids</taxon>
        <taxon>Lamiales</taxon>
        <taxon>Oleaceae</taxon>
        <taxon>Forsythieae</taxon>
        <taxon>Forsythia</taxon>
    </lineage>
</organism>
<comment type="caution">
    <text evidence="2">The sequence shown here is derived from an EMBL/GenBank/DDBJ whole genome shotgun (WGS) entry which is preliminary data.</text>
</comment>
<proteinExistence type="predicted"/>
<keyword evidence="3" id="KW-1185">Reference proteome</keyword>
<dbReference type="AlphaFoldDB" id="A0ABD1SL12"/>